<evidence type="ECO:0000313" key="7">
    <source>
        <dbReference type="Proteomes" id="UP000054007"/>
    </source>
</evidence>
<dbReference type="Gene3D" id="3.40.50.300">
    <property type="entry name" value="P-loop containing nucleotide triphosphate hydrolases"/>
    <property type="match status" value="2"/>
</dbReference>
<dbReference type="CDD" id="cd18797">
    <property type="entry name" value="SF2_C_Hrq"/>
    <property type="match status" value="1"/>
</dbReference>
<feature type="region of interest" description="Disordered" evidence="3">
    <location>
        <begin position="1"/>
        <end position="31"/>
    </location>
</feature>
<dbReference type="Pfam" id="PF09369">
    <property type="entry name" value="MZB"/>
    <property type="match status" value="1"/>
</dbReference>
<dbReference type="InterPro" id="IPR018973">
    <property type="entry name" value="MZB"/>
</dbReference>
<accession>A0A0D7AZ39</accession>
<dbReference type="STRING" id="1314674.A0A0D7AZ39"/>
<dbReference type="Proteomes" id="UP000054007">
    <property type="component" value="Unassembled WGS sequence"/>
</dbReference>
<feature type="domain" description="Helicase C-terminal" evidence="5">
    <location>
        <begin position="501"/>
        <end position="679"/>
    </location>
</feature>
<protein>
    <submittedName>
        <fullName evidence="6">p-loop containing nucleoside triphosphate hydrolase protein</fullName>
    </submittedName>
</protein>
<dbReference type="InterPro" id="IPR014001">
    <property type="entry name" value="Helicase_ATP-bd"/>
</dbReference>
<name>A0A0D7AZ39_9AGAR</name>
<dbReference type="GO" id="GO:0016787">
    <property type="term" value="F:hydrolase activity"/>
    <property type="evidence" value="ECO:0007669"/>
    <property type="project" value="UniProtKB-KW"/>
</dbReference>
<dbReference type="InterPro" id="IPR011545">
    <property type="entry name" value="DEAD/DEAH_box_helicase_dom"/>
</dbReference>
<dbReference type="GO" id="GO:0043138">
    <property type="term" value="F:3'-5' DNA helicase activity"/>
    <property type="evidence" value="ECO:0007669"/>
    <property type="project" value="TreeGrafter"/>
</dbReference>
<organism evidence="6 7">
    <name type="scientific">Cylindrobasidium torrendii FP15055 ss-10</name>
    <dbReference type="NCBI Taxonomy" id="1314674"/>
    <lineage>
        <taxon>Eukaryota</taxon>
        <taxon>Fungi</taxon>
        <taxon>Dikarya</taxon>
        <taxon>Basidiomycota</taxon>
        <taxon>Agaricomycotina</taxon>
        <taxon>Agaricomycetes</taxon>
        <taxon>Agaricomycetidae</taxon>
        <taxon>Agaricales</taxon>
        <taxon>Marasmiineae</taxon>
        <taxon>Physalacriaceae</taxon>
        <taxon>Cylindrobasidium</taxon>
    </lineage>
</organism>
<evidence type="ECO:0000313" key="6">
    <source>
        <dbReference type="EMBL" id="KIY63164.1"/>
    </source>
</evidence>
<dbReference type="EMBL" id="KN880716">
    <property type="protein sequence ID" value="KIY63164.1"/>
    <property type="molecule type" value="Genomic_DNA"/>
</dbReference>
<dbReference type="Pfam" id="PF22982">
    <property type="entry name" value="WHD_HRQ1"/>
    <property type="match status" value="1"/>
</dbReference>
<dbReference type="OrthoDB" id="18781at2759"/>
<keyword evidence="2" id="KW-0067">ATP-binding</keyword>
<keyword evidence="6" id="KW-0378">Hydrolase</keyword>
<gene>
    <name evidence="6" type="ORF">CYLTODRAFT_438672</name>
</gene>
<reference evidence="6 7" key="1">
    <citation type="journal article" date="2015" name="Fungal Genet. Biol.">
        <title>Evolution of novel wood decay mechanisms in Agaricales revealed by the genome sequences of Fistulina hepatica and Cylindrobasidium torrendii.</title>
        <authorList>
            <person name="Floudas D."/>
            <person name="Held B.W."/>
            <person name="Riley R."/>
            <person name="Nagy L.G."/>
            <person name="Koehler G."/>
            <person name="Ransdell A.S."/>
            <person name="Younus H."/>
            <person name="Chow J."/>
            <person name="Chiniquy J."/>
            <person name="Lipzen A."/>
            <person name="Tritt A."/>
            <person name="Sun H."/>
            <person name="Haridas S."/>
            <person name="LaButti K."/>
            <person name="Ohm R.A."/>
            <person name="Kues U."/>
            <person name="Blanchette R.A."/>
            <person name="Grigoriev I.V."/>
            <person name="Minto R.E."/>
            <person name="Hibbett D.S."/>
        </authorList>
    </citation>
    <scope>NUCLEOTIDE SEQUENCE [LARGE SCALE GENOMIC DNA]</scope>
    <source>
        <strain evidence="6 7">FP15055 ss-10</strain>
    </source>
</reference>
<dbReference type="Pfam" id="PF00270">
    <property type="entry name" value="DEAD"/>
    <property type="match status" value="1"/>
</dbReference>
<dbReference type="GO" id="GO:0005634">
    <property type="term" value="C:nucleus"/>
    <property type="evidence" value="ECO:0007669"/>
    <property type="project" value="TreeGrafter"/>
</dbReference>
<dbReference type="AlphaFoldDB" id="A0A0D7AZ39"/>
<dbReference type="InterPro" id="IPR027417">
    <property type="entry name" value="P-loop_NTPase"/>
</dbReference>
<dbReference type="SUPFAM" id="SSF52540">
    <property type="entry name" value="P-loop containing nucleoside triphosphate hydrolases"/>
    <property type="match status" value="1"/>
</dbReference>
<dbReference type="GO" id="GO:0005524">
    <property type="term" value="F:ATP binding"/>
    <property type="evidence" value="ECO:0007669"/>
    <property type="project" value="UniProtKB-KW"/>
</dbReference>
<dbReference type="PROSITE" id="PS51194">
    <property type="entry name" value="HELICASE_CTER"/>
    <property type="match status" value="1"/>
</dbReference>
<keyword evidence="1" id="KW-0547">Nucleotide-binding</keyword>
<evidence type="ECO:0000256" key="3">
    <source>
        <dbReference type="SAM" id="MobiDB-lite"/>
    </source>
</evidence>
<proteinExistence type="predicted"/>
<dbReference type="PANTHER" id="PTHR47957:SF3">
    <property type="entry name" value="ATP-DEPENDENT HELICASE HRQ1"/>
    <property type="match status" value="1"/>
</dbReference>
<feature type="domain" description="Helicase ATP-binding" evidence="4">
    <location>
        <begin position="280"/>
        <end position="463"/>
    </location>
</feature>
<evidence type="ECO:0000256" key="1">
    <source>
        <dbReference type="ARBA" id="ARBA00022741"/>
    </source>
</evidence>
<evidence type="ECO:0000259" key="5">
    <source>
        <dbReference type="PROSITE" id="PS51194"/>
    </source>
</evidence>
<keyword evidence="7" id="KW-1185">Reference proteome</keyword>
<dbReference type="PANTHER" id="PTHR47957">
    <property type="entry name" value="ATP-DEPENDENT HELICASE HRQ1"/>
    <property type="match status" value="1"/>
</dbReference>
<dbReference type="GO" id="GO:0036297">
    <property type="term" value="P:interstrand cross-link repair"/>
    <property type="evidence" value="ECO:0007669"/>
    <property type="project" value="TreeGrafter"/>
</dbReference>
<dbReference type="CDD" id="cd17923">
    <property type="entry name" value="DEXHc_Hrq1-like"/>
    <property type="match status" value="1"/>
</dbReference>
<dbReference type="SMART" id="SM00487">
    <property type="entry name" value="DEXDc"/>
    <property type="match status" value="1"/>
</dbReference>
<dbReference type="InterPro" id="IPR001650">
    <property type="entry name" value="Helicase_C-like"/>
</dbReference>
<dbReference type="GO" id="GO:0006289">
    <property type="term" value="P:nucleotide-excision repair"/>
    <property type="evidence" value="ECO:0007669"/>
    <property type="project" value="TreeGrafter"/>
</dbReference>
<evidence type="ECO:0000256" key="2">
    <source>
        <dbReference type="ARBA" id="ARBA00022840"/>
    </source>
</evidence>
<dbReference type="Pfam" id="PF00271">
    <property type="entry name" value="Helicase_C"/>
    <property type="match status" value="1"/>
</dbReference>
<dbReference type="InterPro" id="IPR055227">
    <property type="entry name" value="HRQ1_WHD"/>
</dbReference>
<dbReference type="SMART" id="SM00490">
    <property type="entry name" value="HELICc"/>
    <property type="match status" value="1"/>
</dbReference>
<sequence length="1026" mass="114545">MSSANGKRARTAQGEPPPKKRKTTSKNSTKALPEWPEYFNDALNTVLAFVTARRNLAVTFATIRNSVEKIIKRPLDLARVAELKALLSDMINFTYIPQHAHLVNDTRLAPDSEDEEHVLILDFRDDWTGESTSSNATSLHLAPVRSVASTKKLIDKRDKRFVDAVNNLLAACGENGTDAVAILQTAAHDHVPVNPTHTKVEQEPVRPVPEPEDRPAIEDVLNDLEKQTWYHNQISTERLFEAKEGTHDLVVDPPLPEAVNTAFKKARNIGSFYSHQVAAINALAQGKDVIVSTSTASGKSVIYQAPLLRFLHADPSATAIFVYPTKALAQDQRGAFQELIHACPGLGHVQVATYDGDTPMELRKGIRENASVILTNFDMIHMSMLPQEESWRQFLKRLKLFVVDELHYYTGLLGTHVAYILRRFRRICAAIGNKLPRFVSCSATISNPLQYMSMLFGLPTDGITAVTEDGAPRGERHFVVWQTSEDPDNPASHPDDKPLDQAALLMIHLMKNGVRTILFCKYRKVCELAMKRVRLRLADIGRLDILDRVKSYRGGYSAEDRRTIEQEAFSGKLLGIIATNALELGVDIGALDAVMMLGFPYSLASLRQQSGRAGRRARDSLAILMAESVPIDQHFVKNPDELWEKDPEDLVIDLESNITLEAHLQCAANEMPISVRDTIYFGSQLESVCKSRLTADADGWYHTNTKFLPHPARYVAIRGVQDEKYLVIDVTGGRYRILEEMEIARVLFDIYEGGVFLHQGQTYVVQTVLHAAKQAKLVKTDVNWITKPRDYTDINASQTHRIREIQGSRVLAYYGLVNVSVHVFGFFKIRDFKILDVVDMDNEPWQQETMGMWIDIPLDAIKLLRSKGIKPAAAIHGAQHAYLNRFALAPDIRTECKAEEKEVTKKNESTRKRPARLIFCDFASHGSGASAKAFDSVNDILHKAVAAVESCDCEYVEGCGRCIQSGLCKEKNKVLSRNGALVVLKFCLGLPVNPDDIPEEDGDLEGWDTIVNSTTVRAIGDVPVER</sequence>
<dbReference type="GO" id="GO:0003676">
    <property type="term" value="F:nucleic acid binding"/>
    <property type="evidence" value="ECO:0007669"/>
    <property type="project" value="InterPro"/>
</dbReference>
<dbReference type="PROSITE" id="PS51192">
    <property type="entry name" value="HELICASE_ATP_BIND_1"/>
    <property type="match status" value="1"/>
</dbReference>
<evidence type="ECO:0000259" key="4">
    <source>
        <dbReference type="PROSITE" id="PS51192"/>
    </source>
</evidence>